<evidence type="ECO:0000313" key="1">
    <source>
        <dbReference type="EMBL" id="VDD00872.1"/>
    </source>
</evidence>
<protein>
    <submittedName>
        <fullName evidence="1">Uncharacterized protein</fullName>
    </submittedName>
</protein>
<gene>
    <name evidence="1" type="ORF">BRAA07T30742Z</name>
</gene>
<proteinExistence type="predicted"/>
<dbReference type="EMBL" id="LR031574">
    <property type="protein sequence ID" value="VDD00872.1"/>
    <property type="molecule type" value="Genomic_DNA"/>
</dbReference>
<accession>A0A3P6BX40</accession>
<reference evidence="1" key="1">
    <citation type="submission" date="2018-11" db="EMBL/GenBank/DDBJ databases">
        <authorList>
            <consortium name="Genoscope - CEA"/>
            <person name="William W."/>
        </authorList>
    </citation>
    <scope>NUCLEOTIDE SEQUENCE</scope>
</reference>
<organism evidence="1">
    <name type="scientific">Brassica campestris</name>
    <name type="common">Field mustard</name>
    <dbReference type="NCBI Taxonomy" id="3711"/>
    <lineage>
        <taxon>Eukaryota</taxon>
        <taxon>Viridiplantae</taxon>
        <taxon>Streptophyta</taxon>
        <taxon>Embryophyta</taxon>
        <taxon>Tracheophyta</taxon>
        <taxon>Spermatophyta</taxon>
        <taxon>Magnoliopsida</taxon>
        <taxon>eudicotyledons</taxon>
        <taxon>Gunneridae</taxon>
        <taxon>Pentapetalae</taxon>
        <taxon>rosids</taxon>
        <taxon>malvids</taxon>
        <taxon>Brassicales</taxon>
        <taxon>Brassicaceae</taxon>
        <taxon>Brassiceae</taxon>
        <taxon>Brassica</taxon>
    </lineage>
</organism>
<sequence>MQLKSQISLAFTPCVSVTGTFRAHAPLQVKDCTKVSNGCPITSVAR</sequence>
<dbReference type="AlphaFoldDB" id="A0A3P6BX40"/>
<name>A0A3P6BX40_BRACM</name>